<gene>
    <name evidence="2" type="ORF">BHU72_12230</name>
</gene>
<dbReference type="STRING" id="1390249.BHU72_12230"/>
<comment type="caution">
    <text evidence="2">The sequence shown here is derived from an EMBL/GenBank/DDBJ whole genome shotgun (WGS) entry which is preliminary data.</text>
</comment>
<accession>A0A1E5L1Y9</accession>
<dbReference type="Proteomes" id="UP000095255">
    <property type="component" value="Unassembled WGS sequence"/>
</dbReference>
<feature type="domain" description="PhnB-like" evidence="1">
    <location>
        <begin position="5"/>
        <end position="135"/>
    </location>
</feature>
<evidence type="ECO:0000313" key="2">
    <source>
        <dbReference type="EMBL" id="OEH84168.1"/>
    </source>
</evidence>
<sequence>MSNWIIPYISFNGNCAEAVKFYQSILGGESQILRFGDVPPNPKFPPVPEDMKNLVMHAELRKNGHIIRFSDTLPHAPSTLGNAISFSIECANQEETKTVFAGLAAGGSVDMELEPTFFSPLYGRCIDKFGITWQVATKP</sequence>
<dbReference type="InterPro" id="IPR029068">
    <property type="entry name" value="Glyas_Bleomycin-R_OHBP_Dase"/>
</dbReference>
<protein>
    <recommendedName>
        <fullName evidence="1">PhnB-like domain-containing protein</fullName>
    </recommendedName>
</protein>
<dbReference type="SUPFAM" id="SSF54593">
    <property type="entry name" value="Glyoxalase/Bleomycin resistance protein/Dihydroxybiphenyl dioxygenase"/>
    <property type="match status" value="1"/>
</dbReference>
<dbReference type="CDD" id="cd06588">
    <property type="entry name" value="PhnB_like"/>
    <property type="match status" value="1"/>
</dbReference>
<reference evidence="2 3" key="1">
    <citation type="submission" date="2016-09" db="EMBL/GenBank/DDBJ databases">
        <title>Desulfuribacillus arsenicus sp. nov., an obligately anaerobic, dissimilatory arsenic- and antimonate-reducing bacterium isolated from anoxic sediments.</title>
        <authorList>
            <person name="Abin C.A."/>
            <person name="Hollibaugh J.T."/>
        </authorList>
    </citation>
    <scope>NUCLEOTIDE SEQUENCE [LARGE SCALE GENOMIC DNA]</scope>
    <source>
        <strain evidence="2 3">MLFW-2</strain>
    </source>
</reference>
<dbReference type="Gene3D" id="3.10.180.10">
    <property type="entry name" value="2,3-Dihydroxybiphenyl 1,2-Dioxygenase, domain 1"/>
    <property type="match status" value="1"/>
</dbReference>
<name>A0A1E5L1Y9_9FIRM</name>
<dbReference type="PANTHER" id="PTHR33990">
    <property type="entry name" value="PROTEIN YJDN-RELATED"/>
    <property type="match status" value="1"/>
</dbReference>
<dbReference type="AlphaFoldDB" id="A0A1E5L1Y9"/>
<evidence type="ECO:0000313" key="3">
    <source>
        <dbReference type="Proteomes" id="UP000095255"/>
    </source>
</evidence>
<dbReference type="InterPro" id="IPR028973">
    <property type="entry name" value="PhnB-like"/>
</dbReference>
<dbReference type="RefSeq" id="WP_069703405.1">
    <property type="nucleotide sequence ID" value="NZ_MJAT01000040.1"/>
</dbReference>
<dbReference type="OrthoDB" id="9795306at2"/>
<dbReference type="EMBL" id="MJAT01000040">
    <property type="protein sequence ID" value="OEH84168.1"/>
    <property type="molecule type" value="Genomic_DNA"/>
</dbReference>
<dbReference type="Pfam" id="PF06983">
    <property type="entry name" value="3-dmu-9_3-mt"/>
    <property type="match status" value="1"/>
</dbReference>
<keyword evidence="3" id="KW-1185">Reference proteome</keyword>
<organism evidence="2 3">
    <name type="scientific">Desulfuribacillus stibiiarsenatis</name>
    <dbReference type="NCBI Taxonomy" id="1390249"/>
    <lineage>
        <taxon>Bacteria</taxon>
        <taxon>Bacillati</taxon>
        <taxon>Bacillota</taxon>
        <taxon>Desulfuribacillia</taxon>
        <taxon>Desulfuribacillales</taxon>
        <taxon>Desulfuribacillaceae</taxon>
        <taxon>Desulfuribacillus</taxon>
    </lineage>
</organism>
<proteinExistence type="predicted"/>
<dbReference type="PANTHER" id="PTHR33990:SF1">
    <property type="entry name" value="PROTEIN YJDN"/>
    <property type="match status" value="1"/>
</dbReference>
<evidence type="ECO:0000259" key="1">
    <source>
        <dbReference type="Pfam" id="PF06983"/>
    </source>
</evidence>